<dbReference type="InterPro" id="IPR013762">
    <property type="entry name" value="Integrase-like_cat_sf"/>
</dbReference>
<dbReference type="OrthoDB" id="2506773at2759"/>
<dbReference type="GO" id="GO:0003677">
    <property type="term" value="F:DNA binding"/>
    <property type="evidence" value="ECO:0007669"/>
    <property type="project" value="UniProtKB-KW"/>
</dbReference>
<dbReference type="InterPro" id="IPR052925">
    <property type="entry name" value="Phage_Integrase-like_Recomb"/>
</dbReference>
<evidence type="ECO:0000256" key="2">
    <source>
        <dbReference type="ARBA" id="ARBA00023172"/>
    </source>
</evidence>
<accession>A0A8H6XSR8</accession>
<keyword evidence="2" id="KW-0233">DNA recombination</keyword>
<dbReference type="Proteomes" id="UP000620124">
    <property type="component" value="Unassembled WGS sequence"/>
</dbReference>
<keyword evidence="5" id="KW-1185">Reference proteome</keyword>
<dbReference type="InterPro" id="IPR010998">
    <property type="entry name" value="Integrase_recombinase_N"/>
</dbReference>
<evidence type="ECO:0000256" key="1">
    <source>
        <dbReference type="ARBA" id="ARBA00023125"/>
    </source>
</evidence>
<evidence type="ECO:0000256" key="3">
    <source>
        <dbReference type="SAM" id="MobiDB-lite"/>
    </source>
</evidence>
<evidence type="ECO:0000313" key="5">
    <source>
        <dbReference type="Proteomes" id="UP000620124"/>
    </source>
</evidence>
<feature type="region of interest" description="Disordered" evidence="3">
    <location>
        <begin position="1"/>
        <end position="76"/>
    </location>
</feature>
<dbReference type="PANTHER" id="PTHR34605:SF4">
    <property type="entry name" value="DNA ADENINE METHYLTRANSFERASE"/>
    <property type="match status" value="1"/>
</dbReference>
<dbReference type="PANTHER" id="PTHR34605">
    <property type="entry name" value="PHAGE_INTEGRASE DOMAIN-CONTAINING PROTEIN"/>
    <property type="match status" value="1"/>
</dbReference>
<gene>
    <name evidence="4" type="ORF">MVEN_01597500</name>
</gene>
<evidence type="ECO:0008006" key="6">
    <source>
        <dbReference type="Google" id="ProtNLM"/>
    </source>
</evidence>
<dbReference type="GO" id="GO:0006310">
    <property type="term" value="P:DNA recombination"/>
    <property type="evidence" value="ECO:0007669"/>
    <property type="project" value="UniProtKB-KW"/>
</dbReference>
<feature type="compositionally biased region" description="Pro residues" evidence="3">
    <location>
        <begin position="12"/>
        <end position="46"/>
    </location>
</feature>
<proteinExistence type="predicted"/>
<dbReference type="AlphaFoldDB" id="A0A8H6XSR8"/>
<keyword evidence="1" id="KW-0238">DNA-binding</keyword>
<organism evidence="4 5">
    <name type="scientific">Mycena venus</name>
    <dbReference type="NCBI Taxonomy" id="2733690"/>
    <lineage>
        <taxon>Eukaryota</taxon>
        <taxon>Fungi</taxon>
        <taxon>Dikarya</taxon>
        <taxon>Basidiomycota</taxon>
        <taxon>Agaricomycotina</taxon>
        <taxon>Agaricomycetes</taxon>
        <taxon>Agaricomycetidae</taxon>
        <taxon>Agaricales</taxon>
        <taxon>Marasmiineae</taxon>
        <taxon>Mycenaceae</taxon>
        <taxon>Mycena</taxon>
    </lineage>
</organism>
<evidence type="ECO:0000313" key="4">
    <source>
        <dbReference type="EMBL" id="KAF7345769.1"/>
    </source>
</evidence>
<dbReference type="GO" id="GO:0015074">
    <property type="term" value="P:DNA integration"/>
    <property type="evidence" value="ECO:0007669"/>
    <property type="project" value="InterPro"/>
</dbReference>
<dbReference type="EMBL" id="JACAZI010000013">
    <property type="protein sequence ID" value="KAF7345769.1"/>
    <property type="molecule type" value="Genomic_DNA"/>
</dbReference>
<dbReference type="InterPro" id="IPR011010">
    <property type="entry name" value="DNA_brk_join_enz"/>
</dbReference>
<sequence>MPTARISACDPEPAPHMPKPFARPPDCLPPPPPRRPAPSVPHPTPASTPAASNLQPPKKAKPRKPKAGNEIQNNDLRPHVLAADCLRTWTSPYGIEHDAEFRSKLPDEVVEKTYAALIASFAPNTQENYAAGLLRFHQFCDKFEITEHARMPASHFLLAAFIAQHVGEVGGGTVKAWMSGIKAWHDINGAPWEGEDRWVELARRTANKEGSAFKREQRGPATIEHLIALRAVLDLSIPFHAAIWAVATAAFWGCRRLGELTTPSLEKFSPKLHVTRAARRKRITSNGTRASSIPLPWTKSTRDRGGTLILTARDDDLCPEKAFDNHLRVNQGVPAEAPLFAFVDKNGNWSPMNKDWFMRFCDAAWKKANLLRIFGHSFRIGGSTELLLAGVPCEIVAALGGWTSLAFLLYWRKIEHIVPMNIGKAYDKKKLDEVAKAFEDFRIANGISLPSADDL</sequence>
<dbReference type="SUPFAM" id="SSF56349">
    <property type="entry name" value="DNA breaking-rejoining enzymes"/>
    <property type="match status" value="1"/>
</dbReference>
<reference evidence="4" key="1">
    <citation type="submission" date="2020-05" db="EMBL/GenBank/DDBJ databases">
        <title>Mycena genomes resolve the evolution of fungal bioluminescence.</title>
        <authorList>
            <person name="Tsai I.J."/>
        </authorList>
    </citation>
    <scope>NUCLEOTIDE SEQUENCE</scope>
    <source>
        <strain evidence="4">CCC161011</strain>
    </source>
</reference>
<protein>
    <recommendedName>
        <fullName evidence="6">DNA breaking-rejoining enzyme</fullName>
    </recommendedName>
</protein>
<dbReference type="SUPFAM" id="SSF47823">
    <property type="entry name" value="lambda integrase-like, N-terminal domain"/>
    <property type="match status" value="1"/>
</dbReference>
<name>A0A8H6XSR8_9AGAR</name>
<dbReference type="Gene3D" id="1.10.443.10">
    <property type="entry name" value="Intergrase catalytic core"/>
    <property type="match status" value="1"/>
</dbReference>
<dbReference type="Gene3D" id="1.10.150.130">
    <property type="match status" value="1"/>
</dbReference>
<comment type="caution">
    <text evidence="4">The sequence shown here is derived from an EMBL/GenBank/DDBJ whole genome shotgun (WGS) entry which is preliminary data.</text>
</comment>